<dbReference type="EMBL" id="JBJUIK010000016">
    <property type="protein sequence ID" value="KAL3500361.1"/>
    <property type="molecule type" value="Genomic_DNA"/>
</dbReference>
<proteinExistence type="predicted"/>
<evidence type="ECO:0000313" key="3">
    <source>
        <dbReference type="Proteomes" id="UP001630127"/>
    </source>
</evidence>
<evidence type="ECO:0000256" key="1">
    <source>
        <dbReference type="SAM" id="MobiDB-lite"/>
    </source>
</evidence>
<sequence length="88" mass="9506">MATFTGELEASASTTRGVEKTSSQGQIVFSIIAIGSPSSPLPNGQLAMANIKTILKVDDVTRLRQESEHSAEVDQLKRQMCQLVEDLT</sequence>
<dbReference type="AlphaFoldDB" id="A0ABD2XYA5"/>
<accession>A0ABD2XYA5</accession>
<feature type="region of interest" description="Disordered" evidence="1">
    <location>
        <begin position="1"/>
        <end position="22"/>
    </location>
</feature>
<protein>
    <submittedName>
        <fullName evidence="2">Uncharacterized protein</fullName>
    </submittedName>
</protein>
<evidence type="ECO:0000313" key="2">
    <source>
        <dbReference type="EMBL" id="KAL3500361.1"/>
    </source>
</evidence>
<keyword evidence="3" id="KW-1185">Reference proteome</keyword>
<comment type="caution">
    <text evidence="2">The sequence shown here is derived from an EMBL/GenBank/DDBJ whole genome shotgun (WGS) entry which is preliminary data.</text>
</comment>
<reference evidence="2 3" key="1">
    <citation type="submission" date="2024-11" db="EMBL/GenBank/DDBJ databases">
        <title>A near-complete genome assembly of Cinchona calisaya.</title>
        <authorList>
            <person name="Lian D.C."/>
            <person name="Zhao X.W."/>
            <person name="Wei L."/>
        </authorList>
    </citation>
    <scope>NUCLEOTIDE SEQUENCE [LARGE SCALE GENOMIC DNA]</scope>
    <source>
        <tissue evidence="2">Nenye</tissue>
    </source>
</reference>
<dbReference type="Proteomes" id="UP001630127">
    <property type="component" value="Unassembled WGS sequence"/>
</dbReference>
<organism evidence="2 3">
    <name type="scientific">Cinchona calisaya</name>
    <dbReference type="NCBI Taxonomy" id="153742"/>
    <lineage>
        <taxon>Eukaryota</taxon>
        <taxon>Viridiplantae</taxon>
        <taxon>Streptophyta</taxon>
        <taxon>Embryophyta</taxon>
        <taxon>Tracheophyta</taxon>
        <taxon>Spermatophyta</taxon>
        <taxon>Magnoliopsida</taxon>
        <taxon>eudicotyledons</taxon>
        <taxon>Gunneridae</taxon>
        <taxon>Pentapetalae</taxon>
        <taxon>asterids</taxon>
        <taxon>lamiids</taxon>
        <taxon>Gentianales</taxon>
        <taxon>Rubiaceae</taxon>
        <taxon>Cinchonoideae</taxon>
        <taxon>Cinchoneae</taxon>
        <taxon>Cinchona</taxon>
    </lineage>
</organism>
<name>A0ABD2XYA5_9GENT</name>
<feature type="compositionally biased region" description="Polar residues" evidence="1">
    <location>
        <begin position="11"/>
        <end position="22"/>
    </location>
</feature>
<gene>
    <name evidence="2" type="ORF">ACH5RR_039454</name>
</gene>